<keyword evidence="2" id="KW-1185">Reference proteome</keyword>
<evidence type="ECO:0000313" key="2">
    <source>
        <dbReference type="Proteomes" id="UP001595547"/>
    </source>
</evidence>
<proteinExistence type="predicted"/>
<protein>
    <submittedName>
        <fullName evidence="1">Uncharacterized protein</fullName>
    </submittedName>
</protein>
<accession>A0ABV7IZU1</accession>
<name>A0ABV7IZU1_9RHOB</name>
<gene>
    <name evidence="1" type="ORF">ACFOGH_07845</name>
</gene>
<reference evidence="2" key="1">
    <citation type="journal article" date="2019" name="Int. J. Syst. Evol. Microbiol.">
        <title>The Global Catalogue of Microorganisms (GCM) 10K type strain sequencing project: providing services to taxonomists for standard genome sequencing and annotation.</title>
        <authorList>
            <consortium name="The Broad Institute Genomics Platform"/>
            <consortium name="The Broad Institute Genome Sequencing Center for Infectious Disease"/>
            <person name="Wu L."/>
            <person name="Ma J."/>
        </authorList>
    </citation>
    <scope>NUCLEOTIDE SEQUENCE [LARGE SCALE GENOMIC DNA]</scope>
    <source>
        <strain evidence="2">KCTC 52039</strain>
    </source>
</reference>
<organism evidence="1 2">
    <name type="scientific">Cypionkella sinensis</name>
    <dbReference type="NCBI Taxonomy" id="1756043"/>
    <lineage>
        <taxon>Bacteria</taxon>
        <taxon>Pseudomonadati</taxon>
        <taxon>Pseudomonadota</taxon>
        <taxon>Alphaproteobacteria</taxon>
        <taxon>Rhodobacterales</taxon>
        <taxon>Paracoccaceae</taxon>
        <taxon>Cypionkella</taxon>
    </lineage>
</organism>
<comment type="caution">
    <text evidence="1">The sequence shown here is derived from an EMBL/GenBank/DDBJ whole genome shotgun (WGS) entry which is preliminary data.</text>
</comment>
<sequence>MSKLIALAPRPIPRISAKLRQAIELNVTEGLTIAAACDKAGVSRAGYHKAMKRAAVRDHLEEVQKRFILGADTKKSLYRARALDVALDLMLNSKSEVIRARMAEFLAGDAKVSPVAVHIDARQERGGYEFVRPGQRTVEIIEDDADHA</sequence>
<evidence type="ECO:0000313" key="1">
    <source>
        <dbReference type="EMBL" id="MFC3180896.1"/>
    </source>
</evidence>
<dbReference type="RefSeq" id="WP_380072514.1">
    <property type="nucleotide sequence ID" value="NZ_JBHRTO010000001.1"/>
</dbReference>
<dbReference type="EMBL" id="JBHRTO010000001">
    <property type="protein sequence ID" value="MFC3180896.1"/>
    <property type="molecule type" value="Genomic_DNA"/>
</dbReference>
<dbReference type="Proteomes" id="UP001595547">
    <property type="component" value="Unassembled WGS sequence"/>
</dbReference>